<evidence type="ECO:0000256" key="1">
    <source>
        <dbReference type="SAM" id="MobiDB-lite"/>
    </source>
</evidence>
<dbReference type="AlphaFoldDB" id="A0ABD0LNK8"/>
<feature type="region of interest" description="Disordered" evidence="1">
    <location>
        <begin position="30"/>
        <end position="59"/>
    </location>
</feature>
<comment type="caution">
    <text evidence="2">The sequence shown here is derived from an EMBL/GenBank/DDBJ whole genome shotgun (WGS) entry which is preliminary data.</text>
</comment>
<reference evidence="2 3" key="1">
    <citation type="journal article" date="2023" name="Sci. Data">
        <title>Genome assembly of the Korean intertidal mud-creeper Batillaria attramentaria.</title>
        <authorList>
            <person name="Patra A.K."/>
            <person name="Ho P.T."/>
            <person name="Jun S."/>
            <person name="Lee S.J."/>
            <person name="Kim Y."/>
            <person name="Won Y.J."/>
        </authorList>
    </citation>
    <scope>NUCLEOTIDE SEQUENCE [LARGE SCALE GENOMIC DNA]</scope>
    <source>
        <strain evidence="2">Wonlab-2016</strain>
    </source>
</reference>
<protein>
    <submittedName>
        <fullName evidence="2">Uncharacterized protein</fullName>
    </submittedName>
</protein>
<accession>A0ABD0LNK8</accession>
<keyword evidence="3" id="KW-1185">Reference proteome</keyword>
<name>A0ABD0LNK8_9CAEN</name>
<proteinExistence type="predicted"/>
<organism evidence="2 3">
    <name type="scientific">Batillaria attramentaria</name>
    <dbReference type="NCBI Taxonomy" id="370345"/>
    <lineage>
        <taxon>Eukaryota</taxon>
        <taxon>Metazoa</taxon>
        <taxon>Spiralia</taxon>
        <taxon>Lophotrochozoa</taxon>
        <taxon>Mollusca</taxon>
        <taxon>Gastropoda</taxon>
        <taxon>Caenogastropoda</taxon>
        <taxon>Sorbeoconcha</taxon>
        <taxon>Cerithioidea</taxon>
        <taxon>Batillariidae</taxon>
        <taxon>Batillaria</taxon>
    </lineage>
</organism>
<dbReference type="Proteomes" id="UP001519460">
    <property type="component" value="Unassembled WGS sequence"/>
</dbReference>
<feature type="region of interest" description="Disordered" evidence="1">
    <location>
        <begin position="1"/>
        <end position="20"/>
    </location>
</feature>
<evidence type="ECO:0000313" key="2">
    <source>
        <dbReference type="EMBL" id="KAK7500760.1"/>
    </source>
</evidence>
<evidence type="ECO:0000313" key="3">
    <source>
        <dbReference type="Proteomes" id="UP001519460"/>
    </source>
</evidence>
<gene>
    <name evidence="2" type="ORF">BaRGS_00008004</name>
</gene>
<dbReference type="EMBL" id="JACVVK020000035">
    <property type="protein sequence ID" value="KAK7500760.1"/>
    <property type="molecule type" value="Genomic_DNA"/>
</dbReference>
<sequence length="133" mass="14747">MRATNTRLHTCQAQHAHNQKLTTKEPSLKHTRPHYKIPFRTQQMEAKRDTLPNQRQGTSVRYATETINNQRRQQLRDSGAGECPTNLRLEHSAAAGEIGTGVLDVPPTGNILLVVASPSGRHALNLRANLPSV</sequence>